<dbReference type="Proteomes" id="UP000015100">
    <property type="component" value="Unassembled WGS sequence"/>
</dbReference>
<organism evidence="2 3">
    <name type="scientific">Dactylellina haptotyla (strain CBS 200.50)</name>
    <name type="common">Nematode-trapping fungus</name>
    <name type="synonym">Monacrosporium haptotylum</name>
    <dbReference type="NCBI Taxonomy" id="1284197"/>
    <lineage>
        <taxon>Eukaryota</taxon>
        <taxon>Fungi</taxon>
        <taxon>Dikarya</taxon>
        <taxon>Ascomycota</taxon>
        <taxon>Pezizomycotina</taxon>
        <taxon>Orbiliomycetes</taxon>
        <taxon>Orbiliales</taxon>
        <taxon>Orbiliaceae</taxon>
        <taxon>Dactylellina</taxon>
    </lineage>
</organism>
<comment type="caution">
    <text evidence="2">The sequence shown here is derived from an EMBL/GenBank/DDBJ whole genome shotgun (WGS) entry which is preliminary data.</text>
</comment>
<keyword evidence="1" id="KW-0732">Signal</keyword>
<dbReference type="EMBL" id="AQGS01000074">
    <property type="protein sequence ID" value="EPS43507.1"/>
    <property type="molecule type" value="Genomic_DNA"/>
</dbReference>
<protein>
    <recommendedName>
        <fullName evidence="4">PA14 domain-containing protein</fullName>
    </recommendedName>
</protein>
<evidence type="ECO:0008006" key="4">
    <source>
        <dbReference type="Google" id="ProtNLM"/>
    </source>
</evidence>
<dbReference type="eggNOG" id="ENOG502SXZD">
    <property type="taxonomic scope" value="Eukaryota"/>
</dbReference>
<gene>
    <name evidence="2" type="ORF">H072_2504</name>
</gene>
<feature type="chain" id="PRO_5004548929" description="PA14 domain-containing protein" evidence="1">
    <location>
        <begin position="20"/>
        <end position="592"/>
    </location>
</feature>
<keyword evidence="3" id="KW-1185">Reference proteome</keyword>
<sequence length="592" mass="62598">MLFSIGALALLALSGRAAAQSSCVCSCTQDDCLKAVVGTSAFPSDATVADCRSYLWTHSTHASTTIRVTHYVTSSTITNTVGATFTVTVSDGTTITTTDQRTVTNQQTVTLKNTATVSGTVTVSETVTTLETVTATNTVTTLQTLTSGTVSLGAPVVIVTSVVPGKRRLLRRQGGSIPDYAAVCDASAYASGCQCIGVTLGGTLYIQADSTTVTVTATVPWTHVVYSVQTDTVTEGSQVIETQTQENTVTQVETQTENTTLTTLETQSEATTVTQVDTQSETKTQTANAIIPQYTSFALQLTNDVINGDFIGAYLSVSSTDGRVVLDNNPANAGRYQSDAAGNVTYSGNFPFIADATSAGAQFYNKAATATLIASNCWIDNEYFFYCNGPPRRQFFGATNATGDFRFFSYAGAPANDSPPDAGPFVIKAVPYPAADATTLPPAGAKQIVIRAKSVASNGAFQGQYWGLTNDGTAFPRVFFVNNVNNAVKFLVDPTTGHFLGTTNIPFIANAISQIEQFYYASLGKPKDIISCFTSLTDSSIWCERDAGVSGLPQYFAGASNGYLGIYNDTTSVAANNPTWVVNMQMEYVLNP</sequence>
<dbReference type="STRING" id="1284197.S8C721"/>
<dbReference type="OMA" id="WTHSTHA"/>
<accession>S8C721</accession>
<dbReference type="AlphaFoldDB" id="S8C721"/>
<proteinExistence type="predicted"/>
<reference evidence="3" key="2">
    <citation type="submission" date="2013-04" db="EMBL/GenBank/DDBJ databases">
        <title>Genomic mechanisms accounting for the adaptation to parasitism in nematode-trapping fungi.</title>
        <authorList>
            <person name="Ahren D.G."/>
        </authorList>
    </citation>
    <scope>NUCLEOTIDE SEQUENCE [LARGE SCALE GENOMIC DNA]</scope>
    <source>
        <strain evidence="3">CBS 200.50</strain>
    </source>
</reference>
<feature type="signal peptide" evidence="1">
    <location>
        <begin position="1"/>
        <end position="19"/>
    </location>
</feature>
<dbReference type="OrthoDB" id="5351360at2759"/>
<evidence type="ECO:0000313" key="3">
    <source>
        <dbReference type="Proteomes" id="UP000015100"/>
    </source>
</evidence>
<evidence type="ECO:0000256" key="1">
    <source>
        <dbReference type="SAM" id="SignalP"/>
    </source>
</evidence>
<evidence type="ECO:0000313" key="2">
    <source>
        <dbReference type="EMBL" id="EPS43507.1"/>
    </source>
</evidence>
<dbReference type="HOGENOM" id="CLU_517741_0_0_1"/>
<name>S8C721_DACHA</name>
<reference evidence="2 3" key="1">
    <citation type="journal article" date="2013" name="PLoS Genet.">
        <title>Genomic mechanisms accounting for the adaptation to parasitism in nematode-trapping fungi.</title>
        <authorList>
            <person name="Meerupati T."/>
            <person name="Andersson K.M."/>
            <person name="Friman E."/>
            <person name="Kumar D."/>
            <person name="Tunlid A."/>
            <person name="Ahren D."/>
        </authorList>
    </citation>
    <scope>NUCLEOTIDE SEQUENCE [LARGE SCALE GENOMIC DNA]</scope>
    <source>
        <strain evidence="2 3">CBS 200.50</strain>
    </source>
</reference>